<proteinExistence type="inferred from homology"/>
<organism evidence="10 11">
    <name type="scientific">Anaeroselena agilis</name>
    <dbReference type="NCBI Taxonomy" id="3063788"/>
    <lineage>
        <taxon>Bacteria</taxon>
        <taxon>Bacillati</taxon>
        <taxon>Bacillota</taxon>
        <taxon>Negativicutes</taxon>
        <taxon>Acetonemataceae</taxon>
        <taxon>Anaeroselena</taxon>
    </lineage>
</organism>
<comment type="caution">
    <text evidence="10">The sequence shown here is derived from an EMBL/GenBank/DDBJ whole genome shotgun (WGS) entry which is preliminary data.</text>
</comment>
<dbReference type="PANTHER" id="PTHR43390:SF1">
    <property type="entry name" value="CHLOROPLAST PROCESSING PEPTIDASE"/>
    <property type="match status" value="1"/>
</dbReference>
<dbReference type="InterPro" id="IPR019757">
    <property type="entry name" value="Pept_S26A_signal_pept_1_Lys-AS"/>
</dbReference>
<dbReference type="InterPro" id="IPR036286">
    <property type="entry name" value="LexA/Signal_pep-like_sf"/>
</dbReference>
<keyword evidence="11" id="KW-1185">Reference proteome</keyword>
<dbReference type="PROSITE" id="PS00501">
    <property type="entry name" value="SPASE_I_1"/>
    <property type="match status" value="1"/>
</dbReference>
<comment type="catalytic activity">
    <reaction evidence="1 7">
        <text>Cleavage of hydrophobic, N-terminal signal or leader sequences from secreted and periplasmic proteins.</text>
        <dbReference type="EC" id="3.4.21.89"/>
    </reaction>
</comment>
<dbReference type="EC" id="3.4.21.89" evidence="4 7"/>
<sequence length="187" mass="20600">MSSFMREAGEWLQSIVLAAAIALVINVFFFQPTKVLGHSMEPTFHEGQRIYLSKVVHTLGRLPGYGDIVVIDSRVDRPRKFADDLAEPVSNVATLVRGGSPSGHYIWVKRVVGLPGDVLEFKGGKVYRNGKALTENYVKEPMRYSSPGKVTVPPGHVFVMGDNRNNSSDSRFIGSIPADHILGVMLF</sequence>
<dbReference type="InterPro" id="IPR000223">
    <property type="entry name" value="Pept_S26A_signal_pept_1"/>
</dbReference>
<dbReference type="NCBIfam" id="TIGR02227">
    <property type="entry name" value="sigpep_I_bact"/>
    <property type="match status" value="1"/>
</dbReference>
<dbReference type="Gene3D" id="2.10.109.10">
    <property type="entry name" value="Umud Fragment, subunit A"/>
    <property type="match status" value="1"/>
</dbReference>
<accession>A0ABU3NYR0</accession>
<gene>
    <name evidence="10" type="primary">lepB</name>
    <name evidence="10" type="ORF">Q4T40_11815</name>
</gene>
<dbReference type="InterPro" id="IPR019533">
    <property type="entry name" value="Peptidase_S26"/>
</dbReference>
<dbReference type="CDD" id="cd06530">
    <property type="entry name" value="S26_SPase_I"/>
    <property type="match status" value="1"/>
</dbReference>
<feature type="transmembrane region" description="Helical" evidence="7">
    <location>
        <begin position="12"/>
        <end position="30"/>
    </location>
</feature>
<evidence type="ECO:0000313" key="11">
    <source>
        <dbReference type="Proteomes" id="UP001254848"/>
    </source>
</evidence>
<evidence type="ECO:0000256" key="5">
    <source>
        <dbReference type="ARBA" id="ARBA00022670"/>
    </source>
</evidence>
<evidence type="ECO:0000259" key="9">
    <source>
        <dbReference type="Pfam" id="PF10502"/>
    </source>
</evidence>
<dbReference type="InterPro" id="IPR019756">
    <property type="entry name" value="Pept_S26A_signal_pept_1_Ser-AS"/>
</dbReference>
<comment type="subcellular location">
    <subcellularLocation>
        <location evidence="2">Cell membrane</location>
        <topology evidence="2">Single-pass type II membrane protein</topology>
    </subcellularLocation>
    <subcellularLocation>
        <location evidence="8">Membrane</location>
        <topology evidence="8">Single-pass type II membrane protein</topology>
    </subcellularLocation>
</comment>
<dbReference type="SUPFAM" id="SSF51306">
    <property type="entry name" value="LexA/Signal peptidase"/>
    <property type="match status" value="1"/>
</dbReference>
<dbReference type="PROSITE" id="PS00761">
    <property type="entry name" value="SPASE_I_3"/>
    <property type="match status" value="1"/>
</dbReference>
<evidence type="ECO:0000256" key="7">
    <source>
        <dbReference type="RuleBase" id="RU003993"/>
    </source>
</evidence>
<keyword evidence="6 7" id="KW-0378">Hydrolase</keyword>
<dbReference type="Pfam" id="PF10502">
    <property type="entry name" value="Peptidase_S26"/>
    <property type="match status" value="1"/>
</dbReference>
<name>A0ABU3NYR0_9FIRM</name>
<dbReference type="RefSeq" id="WP_413780429.1">
    <property type="nucleotide sequence ID" value="NZ_JAUOZS010000001.1"/>
</dbReference>
<keyword evidence="5 7" id="KW-0645">Protease</keyword>
<protein>
    <recommendedName>
        <fullName evidence="4 7">Signal peptidase I</fullName>
        <ecNumber evidence="4 7">3.4.21.89</ecNumber>
    </recommendedName>
</protein>
<comment type="similarity">
    <text evidence="3 8">Belongs to the peptidase S26 family.</text>
</comment>
<evidence type="ECO:0000256" key="1">
    <source>
        <dbReference type="ARBA" id="ARBA00000677"/>
    </source>
</evidence>
<evidence type="ECO:0000256" key="4">
    <source>
        <dbReference type="ARBA" id="ARBA00013208"/>
    </source>
</evidence>
<keyword evidence="7" id="KW-0472">Membrane</keyword>
<evidence type="ECO:0000256" key="2">
    <source>
        <dbReference type="ARBA" id="ARBA00004401"/>
    </source>
</evidence>
<keyword evidence="7" id="KW-1133">Transmembrane helix</keyword>
<dbReference type="PRINTS" id="PR00727">
    <property type="entry name" value="LEADERPTASE"/>
</dbReference>
<reference evidence="10 11" key="1">
    <citation type="submission" date="2023-07" db="EMBL/GenBank/DDBJ databases">
        <title>The novel representative of Negativicutes class, Anaeroselena agilis gen. nov. sp. nov.</title>
        <authorList>
            <person name="Prokofeva M.I."/>
            <person name="Elcheninov A.G."/>
            <person name="Klyukina A."/>
            <person name="Kublanov I.V."/>
            <person name="Frolov E.N."/>
            <person name="Podosokorskaya O.A."/>
        </authorList>
    </citation>
    <scope>NUCLEOTIDE SEQUENCE [LARGE SCALE GENOMIC DNA]</scope>
    <source>
        <strain evidence="10 11">4137-cl</strain>
    </source>
</reference>
<dbReference type="PROSITE" id="PS00760">
    <property type="entry name" value="SPASE_I_2"/>
    <property type="match status" value="1"/>
</dbReference>
<evidence type="ECO:0000256" key="6">
    <source>
        <dbReference type="ARBA" id="ARBA00022801"/>
    </source>
</evidence>
<feature type="domain" description="Peptidase S26" evidence="9">
    <location>
        <begin position="10"/>
        <end position="185"/>
    </location>
</feature>
<keyword evidence="7" id="KW-0812">Transmembrane</keyword>
<dbReference type="GO" id="GO:0009003">
    <property type="term" value="F:signal peptidase activity"/>
    <property type="evidence" value="ECO:0007669"/>
    <property type="project" value="UniProtKB-EC"/>
</dbReference>
<dbReference type="Proteomes" id="UP001254848">
    <property type="component" value="Unassembled WGS sequence"/>
</dbReference>
<evidence type="ECO:0000256" key="3">
    <source>
        <dbReference type="ARBA" id="ARBA00009370"/>
    </source>
</evidence>
<dbReference type="InterPro" id="IPR019758">
    <property type="entry name" value="Pept_S26A_signal_pept_1_CS"/>
</dbReference>
<evidence type="ECO:0000256" key="8">
    <source>
        <dbReference type="RuleBase" id="RU362042"/>
    </source>
</evidence>
<dbReference type="PANTHER" id="PTHR43390">
    <property type="entry name" value="SIGNAL PEPTIDASE I"/>
    <property type="match status" value="1"/>
</dbReference>
<dbReference type="EMBL" id="JAUOZS010000001">
    <property type="protein sequence ID" value="MDT8901931.1"/>
    <property type="molecule type" value="Genomic_DNA"/>
</dbReference>
<evidence type="ECO:0000313" key="10">
    <source>
        <dbReference type="EMBL" id="MDT8901931.1"/>
    </source>
</evidence>